<dbReference type="GO" id="GO:0003700">
    <property type="term" value="F:DNA-binding transcription factor activity"/>
    <property type="evidence" value="ECO:0007669"/>
    <property type="project" value="TreeGrafter"/>
</dbReference>
<evidence type="ECO:0000256" key="3">
    <source>
        <dbReference type="ARBA" id="ARBA00023163"/>
    </source>
</evidence>
<keyword evidence="7" id="KW-1185">Reference proteome</keyword>
<comment type="caution">
    <text evidence="6">The sequence shown here is derived from an EMBL/GenBank/DDBJ whole genome shotgun (WGS) entry which is preliminary data.</text>
</comment>
<dbReference type="InterPro" id="IPR050109">
    <property type="entry name" value="HTH-type_TetR-like_transc_reg"/>
</dbReference>
<evidence type="ECO:0000256" key="2">
    <source>
        <dbReference type="ARBA" id="ARBA00023125"/>
    </source>
</evidence>
<evidence type="ECO:0000256" key="1">
    <source>
        <dbReference type="ARBA" id="ARBA00023015"/>
    </source>
</evidence>
<dbReference type="PROSITE" id="PS50977">
    <property type="entry name" value="HTH_TETR_2"/>
    <property type="match status" value="1"/>
</dbReference>
<dbReference type="EMBL" id="BMMZ01000002">
    <property type="protein sequence ID" value="GGL54213.1"/>
    <property type="molecule type" value="Genomic_DNA"/>
</dbReference>
<feature type="domain" description="HTH tetR-type" evidence="5">
    <location>
        <begin position="11"/>
        <end position="71"/>
    </location>
</feature>
<dbReference type="PANTHER" id="PTHR30055">
    <property type="entry name" value="HTH-TYPE TRANSCRIPTIONAL REGULATOR RUTR"/>
    <property type="match status" value="1"/>
</dbReference>
<dbReference type="AlphaFoldDB" id="A0A917S4M0"/>
<dbReference type="InterPro" id="IPR023772">
    <property type="entry name" value="DNA-bd_HTH_TetR-type_CS"/>
</dbReference>
<dbReference type="Gene3D" id="1.10.357.10">
    <property type="entry name" value="Tetracycline Repressor, domain 2"/>
    <property type="match status" value="1"/>
</dbReference>
<name>A0A917S4M0_9ACTN</name>
<dbReference type="InterPro" id="IPR009057">
    <property type="entry name" value="Homeodomain-like_sf"/>
</dbReference>
<feature type="DNA-binding region" description="H-T-H motif" evidence="4">
    <location>
        <begin position="34"/>
        <end position="53"/>
    </location>
</feature>
<evidence type="ECO:0000259" key="5">
    <source>
        <dbReference type="PROSITE" id="PS50977"/>
    </source>
</evidence>
<sequence>MSISLREKKRELLRSTIEKTAVALVLEHGYDNVTVDMICDAALASQRTFFNYFGSKEAAILGPAPADPDPQIAENFIHHPQGDVLSDLTRMMAAVLADHGDVDMTLWTDRRTIIRSNPQLLKAQAERFGDKDEELVALVLRRLEVQHGGPGTPDDRLGDQARLIVNLWWGITHHAMKLWSQAAAADHAPDPQQIIDDLLILLDKIKEA</sequence>
<keyword evidence="2 4" id="KW-0238">DNA-binding</keyword>
<dbReference type="Pfam" id="PF00440">
    <property type="entry name" value="TetR_N"/>
    <property type="match status" value="1"/>
</dbReference>
<dbReference type="SUPFAM" id="SSF46689">
    <property type="entry name" value="Homeodomain-like"/>
    <property type="match status" value="1"/>
</dbReference>
<reference evidence="6" key="2">
    <citation type="submission" date="2020-09" db="EMBL/GenBank/DDBJ databases">
        <authorList>
            <person name="Sun Q."/>
            <person name="Zhou Y."/>
        </authorList>
    </citation>
    <scope>NUCLEOTIDE SEQUENCE</scope>
    <source>
        <strain evidence="6">CGMCC 4.7306</strain>
    </source>
</reference>
<proteinExistence type="predicted"/>
<keyword evidence="3" id="KW-0804">Transcription</keyword>
<protein>
    <recommendedName>
        <fullName evidence="5">HTH tetR-type domain-containing protein</fullName>
    </recommendedName>
</protein>
<keyword evidence="1" id="KW-0805">Transcription regulation</keyword>
<dbReference type="Proteomes" id="UP000613840">
    <property type="component" value="Unassembled WGS sequence"/>
</dbReference>
<dbReference type="InterPro" id="IPR001647">
    <property type="entry name" value="HTH_TetR"/>
</dbReference>
<dbReference type="RefSeq" id="WP_229669735.1">
    <property type="nucleotide sequence ID" value="NZ_BMMZ01000002.1"/>
</dbReference>
<evidence type="ECO:0000313" key="7">
    <source>
        <dbReference type="Proteomes" id="UP000613840"/>
    </source>
</evidence>
<dbReference type="PROSITE" id="PS01081">
    <property type="entry name" value="HTH_TETR_1"/>
    <property type="match status" value="1"/>
</dbReference>
<dbReference type="GO" id="GO:0000976">
    <property type="term" value="F:transcription cis-regulatory region binding"/>
    <property type="evidence" value="ECO:0007669"/>
    <property type="project" value="TreeGrafter"/>
</dbReference>
<evidence type="ECO:0000313" key="6">
    <source>
        <dbReference type="EMBL" id="GGL54213.1"/>
    </source>
</evidence>
<accession>A0A917S4M0</accession>
<dbReference type="PANTHER" id="PTHR30055:SF238">
    <property type="entry name" value="MYCOFACTOCIN BIOSYNTHESIS TRANSCRIPTIONAL REGULATOR MFTR-RELATED"/>
    <property type="match status" value="1"/>
</dbReference>
<reference evidence="6" key="1">
    <citation type="journal article" date="2014" name="Int. J. Syst. Evol. Microbiol.">
        <title>Complete genome sequence of Corynebacterium casei LMG S-19264T (=DSM 44701T), isolated from a smear-ripened cheese.</title>
        <authorList>
            <consortium name="US DOE Joint Genome Institute (JGI-PGF)"/>
            <person name="Walter F."/>
            <person name="Albersmeier A."/>
            <person name="Kalinowski J."/>
            <person name="Ruckert C."/>
        </authorList>
    </citation>
    <scope>NUCLEOTIDE SEQUENCE</scope>
    <source>
        <strain evidence="6">CGMCC 4.7306</strain>
    </source>
</reference>
<gene>
    <name evidence="6" type="ORF">GCM10011575_10760</name>
</gene>
<organism evidence="6 7">
    <name type="scientific">Microlunatus endophyticus</name>
    <dbReference type="NCBI Taxonomy" id="1716077"/>
    <lineage>
        <taxon>Bacteria</taxon>
        <taxon>Bacillati</taxon>
        <taxon>Actinomycetota</taxon>
        <taxon>Actinomycetes</taxon>
        <taxon>Propionibacteriales</taxon>
        <taxon>Propionibacteriaceae</taxon>
        <taxon>Microlunatus</taxon>
    </lineage>
</organism>
<evidence type="ECO:0000256" key="4">
    <source>
        <dbReference type="PROSITE-ProRule" id="PRU00335"/>
    </source>
</evidence>